<gene>
    <name evidence="1" type="ORF">J0656_08210</name>
</gene>
<name>A0ABS3G3Q5_9FLAO</name>
<dbReference type="Pfam" id="PF12771">
    <property type="entry name" value="SusD-like_2"/>
    <property type="match status" value="1"/>
</dbReference>
<dbReference type="InterPro" id="IPR024302">
    <property type="entry name" value="SusD-like"/>
</dbReference>
<accession>A0ABS3G3Q5</accession>
<dbReference type="InterPro" id="IPR041662">
    <property type="entry name" value="SusD-like_2"/>
</dbReference>
<keyword evidence="1" id="KW-0449">Lipoprotein</keyword>
<sequence length="538" mass="60978">MQNIVRYFSISTLALLLFMGCEVSDFDLQENPNYLTPDSADPEYMLNEVQYLFQHYMKWMIVNTDDVMRYEAMTDTYGDVVPTSVMDGDTSKEWDTYYEALNNVRTIEALAEDDETLLFHSGVAKLLMGYMTVTMVDYLGAIPYSQAVNNAEFPNPELDGGAELYQTVLGDIDEAITEIQEANFDFSTDLFYQSDKDKWIAFANSLKLRMLVQARLASTDIGIADIQAEINALSSQNLIDSAEEDFQWSYSTVQEPESRHLYFQRAYVSGFDQYIGNYFMYQLKESKNNPDPRIRYYLYRQSNEDPFSGPPYLPCQGDPDVDYCYIGDQYWGYDHGESRVGRGDNLLRTVYGVYPGGGSFDEDQFVGAPSTTDNLGGAGILPLLTSSYVSFLRAEAALTLGTNGDPATLLETGIRNSMSKVMAFGGVTSDLQPTAADVDAYVGEVMQDYSNATTDEERLDIVMKEYYLAAYGNSIESYNFYRRTGYPSDMQVPIDDDNPVFPRSFPLSRLEVQRNLSLEQKNNYDKVFWDTNPDSFIK</sequence>
<comment type="caution">
    <text evidence="1">The sequence shown here is derived from an EMBL/GenBank/DDBJ whole genome shotgun (WGS) entry which is preliminary data.</text>
</comment>
<reference evidence="1 2" key="1">
    <citation type="submission" date="2021-03" db="EMBL/GenBank/DDBJ databases">
        <title>Muricauda lutimaris sp. nov. and Muricauda ruestringensis sp. nov, two marine members of the Flavobacteriaceae isolated from deep sea sediments of Western Pacific.</title>
        <authorList>
            <person name="Zhao S."/>
            <person name="Liu R."/>
        </authorList>
    </citation>
    <scope>NUCLEOTIDE SEQUENCE [LARGE SCALE GENOMIC DNA]</scope>
    <source>
        <strain evidence="1 2">BC31-1-A7</strain>
    </source>
</reference>
<keyword evidence="2" id="KW-1185">Reference proteome</keyword>
<proteinExistence type="predicted"/>
<dbReference type="Pfam" id="PF12741">
    <property type="entry name" value="SusD-like"/>
    <property type="match status" value="1"/>
</dbReference>
<organism evidence="1 2">
    <name type="scientific">Flagellimonas aurea</name>
    <dbReference type="NCBI Taxonomy" id="2915619"/>
    <lineage>
        <taxon>Bacteria</taxon>
        <taxon>Pseudomonadati</taxon>
        <taxon>Bacteroidota</taxon>
        <taxon>Flavobacteriia</taxon>
        <taxon>Flavobacteriales</taxon>
        <taxon>Flavobacteriaceae</taxon>
        <taxon>Flagellimonas</taxon>
    </lineage>
</organism>
<dbReference type="InterPro" id="IPR011990">
    <property type="entry name" value="TPR-like_helical_dom_sf"/>
</dbReference>
<dbReference type="PROSITE" id="PS51257">
    <property type="entry name" value="PROKAR_LIPOPROTEIN"/>
    <property type="match status" value="1"/>
</dbReference>
<evidence type="ECO:0000313" key="1">
    <source>
        <dbReference type="EMBL" id="MBO0353995.1"/>
    </source>
</evidence>
<dbReference type="RefSeq" id="WP_207032789.1">
    <property type="nucleotide sequence ID" value="NZ_CP159476.1"/>
</dbReference>
<evidence type="ECO:0000313" key="2">
    <source>
        <dbReference type="Proteomes" id="UP000664044"/>
    </source>
</evidence>
<dbReference type="Gene3D" id="1.25.40.390">
    <property type="match status" value="1"/>
</dbReference>
<dbReference type="Proteomes" id="UP000664044">
    <property type="component" value="Unassembled WGS sequence"/>
</dbReference>
<dbReference type="SUPFAM" id="SSF48452">
    <property type="entry name" value="TPR-like"/>
    <property type="match status" value="1"/>
</dbReference>
<dbReference type="EMBL" id="JAFLNL010000003">
    <property type="protein sequence ID" value="MBO0353995.1"/>
    <property type="molecule type" value="Genomic_DNA"/>
</dbReference>
<protein>
    <submittedName>
        <fullName evidence="1">SusD/RagB family nutrient-binding outer membrane lipoprotein</fullName>
    </submittedName>
</protein>